<accession>A0A2T2XC64</accession>
<dbReference type="SUPFAM" id="SSF88946">
    <property type="entry name" value="Sigma2 domain of RNA polymerase sigma factors"/>
    <property type="match status" value="1"/>
</dbReference>
<evidence type="ECO:0000313" key="9">
    <source>
        <dbReference type="Proteomes" id="UP000242972"/>
    </source>
</evidence>
<comment type="caution">
    <text evidence="8">The sequence shown here is derived from an EMBL/GenBank/DDBJ whole genome shotgun (WGS) entry which is preliminary data.</text>
</comment>
<feature type="domain" description="RNA polymerase sigma factor 70 region 4 type 2" evidence="7">
    <location>
        <begin position="119"/>
        <end position="171"/>
    </location>
</feature>
<evidence type="ECO:0000256" key="3">
    <source>
        <dbReference type="ARBA" id="ARBA00023082"/>
    </source>
</evidence>
<dbReference type="Pfam" id="PF08281">
    <property type="entry name" value="Sigma70_r4_2"/>
    <property type="match status" value="1"/>
</dbReference>
<dbReference type="PANTHER" id="PTHR43133:SF8">
    <property type="entry name" value="RNA POLYMERASE SIGMA FACTOR HI_1459-RELATED"/>
    <property type="match status" value="1"/>
</dbReference>
<dbReference type="AlphaFoldDB" id="A0A2T2XC64"/>
<dbReference type="InterPro" id="IPR013249">
    <property type="entry name" value="RNA_pol_sigma70_r4_t2"/>
</dbReference>
<evidence type="ECO:0000259" key="6">
    <source>
        <dbReference type="Pfam" id="PF04542"/>
    </source>
</evidence>
<dbReference type="InterPro" id="IPR013325">
    <property type="entry name" value="RNA_pol_sigma_r2"/>
</dbReference>
<dbReference type="InterPro" id="IPR014284">
    <property type="entry name" value="RNA_pol_sigma-70_dom"/>
</dbReference>
<evidence type="ECO:0000313" key="8">
    <source>
        <dbReference type="EMBL" id="PSR32070.1"/>
    </source>
</evidence>
<dbReference type="GO" id="GO:0006352">
    <property type="term" value="P:DNA-templated transcription initiation"/>
    <property type="evidence" value="ECO:0007669"/>
    <property type="project" value="InterPro"/>
</dbReference>
<reference evidence="8 9" key="1">
    <citation type="journal article" date="2014" name="BMC Genomics">
        <title>Comparison of environmental and isolate Sulfobacillus genomes reveals diverse carbon, sulfur, nitrogen, and hydrogen metabolisms.</title>
        <authorList>
            <person name="Justice N.B."/>
            <person name="Norman A."/>
            <person name="Brown C.T."/>
            <person name="Singh A."/>
            <person name="Thomas B.C."/>
            <person name="Banfield J.F."/>
        </authorList>
    </citation>
    <scope>NUCLEOTIDE SEQUENCE [LARGE SCALE GENOMIC DNA]</scope>
    <source>
        <strain evidence="8">AMDSBA4</strain>
    </source>
</reference>
<evidence type="ECO:0000259" key="7">
    <source>
        <dbReference type="Pfam" id="PF08281"/>
    </source>
</evidence>
<keyword evidence="2" id="KW-0805">Transcription regulation</keyword>
<dbReference type="Proteomes" id="UP000242972">
    <property type="component" value="Unassembled WGS sequence"/>
</dbReference>
<name>A0A2T2XC64_9FIRM</name>
<keyword evidence="3" id="KW-0731">Sigma factor</keyword>
<dbReference type="InterPro" id="IPR013324">
    <property type="entry name" value="RNA_pol_sigma_r3/r4-like"/>
</dbReference>
<proteinExistence type="inferred from homology"/>
<gene>
    <name evidence="8" type="ORF">C7B46_16025</name>
</gene>
<feature type="domain" description="RNA polymerase sigma-70 region 2" evidence="6">
    <location>
        <begin position="27"/>
        <end position="94"/>
    </location>
</feature>
<organism evidence="8 9">
    <name type="scientific">Sulfobacillus benefaciens</name>
    <dbReference type="NCBI Taxonomy" id="453960"/>
    <lineage>
        <taxon>Bacteria</taxon>
        <taxon>Bacillati</taxon>
        <taxon>Bacillota</taxon>
        <taxon>Clostridia</taxon>
        <taxon>Eubacteriales</taxon>
        <taxon>Clostridiales Family XVII. Incertae Sedis</taxon>
        <taxon>Sulfobacillus</taxon>
    </lineage>
</organism>
<dbReference type="Gene3D" id="1.10.10.10">
    <property type="entry name" value="Winged helix-like DNA-binding domain superfamily/Winged helix DNA-binding domain"/>
    <property type="match status" value="1"/>
</dbReference>
<dbReference type="InterPro" id="IPR036388">
    <property type="entry name" value="WH-like_DNA-bd_sf"/>
</dbReference>
<dbReference type="Gene3D" id="1.10.1740.10">
    <property type="match status" value="1"/>
</dbReference>
<evidence type="ECO:0008006" key="10">
    <source>
        <dbReference type="Google" id="ProtNLM"/>
    </source>
</evidence>
<comment type="similarity">
    <text evidence="1">Belongs to the sigma-70 factor family. ECF subfamily.</text>
</comment>
<dbReference type="EMBL" id="PXYW01000053">
    <property type="protein sequence ID" value="PSR32070.1"/>
    <property type="molecule type" value="Genomic_DNA"/>
</dbReference>
<sequence>MEQKAVRVSNDMWLEQREDHEEQLQAMVEQMGPRLYRFAVAMLADKDAADDVVQECFVRYWRHLDRHPGRELGPGWLLRVTARLCLDEGRRRQRQQTAVQRWQEWHRLTSPDGEDPADEQLMELIMGLKPKDRMAVVLVYYQDLSLAEAATILGTTPTFLKTKLGRIRRRLKTEWERKQ</sequence>
<keyword evidence="4" id="KW-0238">DNA-binding</keyword>
<evidence type="ECO:0000256" key="4">
    <source>
        <dbReference type="ARBA" id="ARBA00023125"/>
    </source>
</evidence>
<dbReference type="SUPFAM" id="SSF88659">
    <property type="entry name" value="Sigma3 and sigma4 domains of RNA polymerase sigma factors"/>
    <property type="match status" value="1"/>
</dbReference>
<keyword evidence="5" id="KW-0804">Transcription</keyword>
<dbReference type="PANTHER" id="PTHR43133">
    <property type="entry name" value="RNA POLYMERASE ECF-TYPE SIGMA FACTO"/>
    <property type="match status" value="1"/>
</dbReference>
<dbReference type="InterPro" id="IPR007627">
    <property type="entry name" value="RNA_pol_sigma70_r2"/>
</dbReference>
<dbReference type="Pfam" id="PF04542">
    <property type="entry name" value="Sigma70_r2"/>
    <property type="match status" value="1"/>
</dbReference>
<evidence type="ECO:0000256" key="2">
    <source>
        <dbReference type="ARBA" id="ARBA00023015"/>
    </source>
</evidence>
<dbReference type="GO" id="GO:0016987">
    <property type="term" value="F:sigma factor activity"/>
    <property type="evidence" value="ECO:0007669"/>
    <property type="project" value="UniProtKB-KW"/>
</dbReference>
<dbReference type="NCBIfam" id="TIGR02937">
    <property type="entry name" value="sigma70-ECF"/>
    <property type="match status" value="1"/>
</dbReference>
<protein>
    <recommendedName>
        <fullName evidence="10">Sigma-70 family RNA polymerase sigma factor</fullName>
    </recommendedName>
</protein>
<dbReference type="GO" id="GO:0003677">
    <property type="term" value="F:DNA binding"/>
    <property type="evidence" value="ECO:0007669"/>
    <property type="project" value="UniProtKB-KW"/>
</dbReference>
<evidence type="ECO:0000256" key="5">
    <source>
        <dbReference type="ARBA" id="ARBA00023163"/>
    </source>
</evidence>
<dbReference type="InterPro" id="IPR039425">
    <property type="entry name" value="RNA_pol_sigma-70-like"/>
</dbReference>
<evidence type="ECO:0000256" key="1">
    <source>
        <dbReference type="ARBA" id="ARBA00010641"/>
    </source>
</evidence>